<dbReference type="Gene3D" id="3.50.50.60">
    <property type="entry name" value="FAD/NAD(P)-binding domain"/>
    <property type="match status" value="1"/>
</dbReference>
<accession>A0ABU1MUG0</accession>
<dbReference type="PANTHER" id="PTHR11552:SF147">
    <property type="entry name" value="CHOLINE DEHYDROGENASE, MITOCHONDRIAL"/>
    <property type="match status" value="1"/>
</dbReference>
<keyword evidence="9" id="KW-1185">Reference proteome</keyword>
<comment type="similarity">
    <text evidence="2 5">Belongs to the GMC oxidoreductase family.</text>
</comment>
<evidence type="ECO:0000256" key="4">
    <source>
        <dbReference type="ARBA" id="ARBA00022827"/>
    </source>
</evidence>
<organism evidence="8 9">
    <name type="scientific">Caulobacter rhizosphaerae</name>
    <dbReference type="NCBI Taxonomy" id="2010972"/>
    <lineage>
        <taxon>Bacteria</taxon>
        <taxon>Pseudomonadati</taxon>
        <taxon>Pseudomonadota</taxon>
        <taxon>Alphaproteobacteria</taxon>
        <taxon>Caulobacterales</taxon>
        <taxon>Caulobacteraceae</taxon>
        <taxon>Caulobacter</taxon>
    </lineage>
</organism>
<keyword evidence="4 5" id="KW-0274">FAD</keyword>
<evidence type="ECO:0000256" key="1">
    <source>
        <dbReference type="ARBA" id="ARBA00001974"/>
    </source>
</evidence>
<comment type="caution">
    <text evidence="8">The sequence shown here is derived from an EMBL/GenBank/DDBJ whole genome shotgun (WGS) entry which is preliminary data.</text>
</comment>
<dbReference type="PANTHER" id="PTHR11552">
    <property type="entry name" value="GLUCOSE-METHANOL-CHOLINE GMC OXIDOREDUCTASE"/>
    <property type="match status" value="1"/>
</dbReference>
<dbReference type="Pfam" id="PF00732">
    <property type="entry name" value="GMC_oxred_N"/>
    <property type="match status" value="1"/>
</dbReference>
<dbReference type="Proteomes" id="UP001262754">
    <property type="component" value="Unassembled WGS sequence"/>
</dbReference>
<dbReference type="Gene3D" id="3.30.560.10">
    <property type="entry name" value="Glucose Oxidase, domain 3"/>
    <property type="match status" value="1"/>
</dbReference>
<keyword evidence="3 5" id="KW-0285">Flavoprotein</keyword>
<dbReference type="Pfam" id="PF05199">
    <property type="entry name" value="GMC_oxred_C"/>
    <property type="match status" value="1"/>
</dbReference>
<evidence type="ECO:0000256" key="2">
    <source>
        <dbReference type="ARBA" id="ARBA00010790"/>
    </source>
</evidence>
<dbReference type="PROSITE" id="PS00624">
    <property type="entry name" value="GMC_OXRED_2"/>
    <property type="match status" value="1"/>
</dbReference>
<feature type="domain" description="Glucose-methanol-choline oxidoreductase N-terminal" evidence="6">
    <location>
        <begin position="85"/>
        <end position="108"/>
    </location>
</feature>
<dbReference type="InterPro" id="IPR036188">
    <property type="entry name" value="FAD/NAD-bd_sf"/>
</dbReference>
<dbReference type="SUPFAM" id="SSF51905">
    <property type="entry name" value="FAD/NAD(P)-binding domain"/>
    <property type="match status" value="1"/>
</dbReference>
<dbReference type="InterPro" id="IPR007867">
    <property type="entry name" value="GMC_OxRtase_C"/>
</dbReference>
<evidence type="ECO:0000313" key="8">
    <source>
        <dbReference type="EMBL" id="MDR6529827.1"/>
    </source>
</evidence>
<dbReference type="InterPro" id="IPR012132">
    <property type="entry name" value="GMC_OxRdtase"/>
</dbReference>
<gene>
    <name evidence="8" type="ORF">J2800_000551</name>
</gene>
<proteinExistence type="inferred from homology"/>
<dbReference type="RefSeq" id="WP_310029043.1">
    <property type="nucleotide sequence ID" value="NZ_JAVDRL010000002.1"/>
</dbReference>
<protein>
    <submittedName>
        <fullName evidence="8">Choline dehydrogenase-like flavoprotein</fullName>
    </submittedName>
</protein>
<feature type="domain" description="Glucose-methanol-choline oxidoreductase N-terminal" evidence="7">
    <location>
        <begin position="258"/>
        <end position="272"/>
    </location>
</feature>
<evidence type="ECO:0000256" key="5">
    <source>
        <dbReference type="RuleBase" id="RU003968"/>
    </source>
</evidence>
<name>A0ABU1MUG0_9CAUL</name>
<evidence type="ECO:0000256" key="3">
    <source>
        <dbReference type="ARBA" id="ARBA00022630"/>
    </source>
</evidence>
<dbReference type="PIRSF" id="PIRSF000137">
    <property type="entry name" value="Alcohol_oxidase"/>
    <property type="match status" value="1"/>
</dbReference>
<dbReference type="PROSITE" id="PS00623">
    <property type="entry name" value="GMC_OXRED_1"/>
    <property type="match status" value="1"/>
</dbReference>
<evidence type="ECO:0000313" key="9">
    <source>
        <dbReference type="Proteomes" id="UP001262754"/>
    </source>
</evidence>
<evidence type="ECO:0000259" key="7">
    <source>
        <dbReference type="PROSITE" id="PS00624"/>
    </source>
</evidence>
<dbReference type="SUPFAM" id="SSF54373">
    <property type="entry name" value="FAD-linked reductases, C-terminal domain"/>
    <property type="match status" value="1"/>
</dbReference>
<dbReference type="InterPro" id="IPR000172">
    <property type="entry name" value="GMC_OxRdtase_N"/>
</dbReference>
<sequence length="541" mass="57574">MSEIADIYDYVIVGAGSAGCVLADRLTRDSRHSVLLIEAGPEDSNPLIRMPKGFGKLLGDPRHVWWFDAQPDPGGPNTPARWHRGKTLGGSSAVNGMVYTRGDPSDYDAWEALGLTGWNWASMARAFKAIENHELGEAETRGVGGPLHVSPMHEPNAAGDAFIASAQAMGLPLKADLNDPSDQEGVGYAMRTIKSGARFSAAEAFLKPARRRRNLRVVTDTQVERLVFDGGRVVGVACTGPSGAFEARCGREVILAAGALNSPRILQLSGIGPAAVLAAAGVQPRLDRAAVGRHMREHRVLFMQYRLNGPRLSQNRELSGLRLIGNVLKYMALRRGVMAQAAYEVGAFLRSRPGLDRPDVQLLMGPFSLALKDAAAGGPMPEALPGLQCLTLPLRPTSEGEVLISADRADAPLTIRPNFLSTDEDRVSAVAGVRFVRRLVAAGPLAQLVVEETVPGRDVQSDADILAAYRLFGSPGYHAVGTCRMGVGDGAVTDPRLRVRGVAGLRIVDCSVMPAIPSGNTNGPVMALAWRAADLILEDAA</sequence>
<dbReference type="EMBL" id="JAVDRL010000002">
    <property type="protein sequence ID" value="MDR6529827.1"/>
    <property type="molecule type" value="Genomic_DNA"/>
</dbReference>
<comment type="cofactor">
    <cofactor evidence="1">
        <name>FAD</name>
        <dbReference type="ChEBI" id="CHEBI:57692"/>
    </cofactor>
</comment>
<evidence type="ECO:0000259" key="6">
    <source>
        <dbReference type="PROSITE" id="PS00623"/>
    </source>
</evidence>
<reference evidence="8 9" key="1">
    <citation type="submission" date="2023-07" db="EMBL/GenBank/DDBJ databases">
        <title>Sorghum-associated microbial communities from plants grown in Nebraska, USA.</title>
        <authorList>
            <person name="Schachtman D."/>
        </authorList>
    </citation>
    <scope>NUCLEOTIDE SEQUENCE [LARGE SCALE GENOMIC DNA]</scope>
    <source>
        <strain evidence="8 9">DS2154</strain>
    </source>
</reference>